<comment type="caution">
    <text evidence="1">The sequence shown here is derived from an EMBL/GenBank/DDBJ whole genome shotgun (WGS) entry which is preliminary data.</text>
</comment>
<reference evidence="1 2" key="1">
    <citation type="submission" date="2018-07" db="EMBL/GenBank/DDBJ databases">
        <title>Genomic Encyclopedia of Type Strains, Phase III (KMG-III): the genomes of soil and plant-associated and newly described type strains.</title>
        <authorList>
            <person name="Whitman W."/>
        </authorList>
    </citation>
    <scope>NUCLEOTIDE SEQUENCE [LARGE SCALE GENOMIC DNA]</scope>
    <source>
        <strain evidence="1 2">31-25a</strain>
    </source>
</reference>
<organism evidence="1 2">
    <name type="scientific">Phyllobacterium bourgognense</name>
    <dbReference type="NCBI Taxonomy" id="314236"/>
    <lineage>
        <taxon>Bacteria</taxon>
        <taxon>Pseudomonadati</taxon>
        <taxon>Pseudomonadota</taxon>
        <taxon>Alphaproteobacteria</taxon>
        <taxon>Hyphomicrobiales</taxon>
        <taxon>Phyllobacteriaceae</taxon>
        <taxon>Phyllobacterium</taxon>
    </lineage>
</organism>
<dbReference type="AlphaFoldDB" id="A0A368YEF0"/>
<dbReference type="Proteomes" id="UP000253324">
    <property type="component" value="Unassembled WGS sequence"/>
</dbReference>
<name>A0A368YEF0_9HYPH</name>
<gene>
    <name evidence="1" type="ORF">C7476_12339</name>
</gene>
<keyword evidence="2" id="KW-1185">Reference proteome</keyword>
<dbReference type="RefSeq" id="WP_181872594.1">
    <property type="nucleotide sequence ID" value="NZ_QPJM01000023.1"/>
</dbReference>
<sequence>MKRKLKSPESPLDKHTVEELQFQERLIIKYMKEGMTREEAAMQALADLREKMDRR</sequence>
<evidence type="ECO:0000313" key="1">
    <source>
        <dbReference type="EMBL" id="RCW78610.1"/>
    </source>
</evidence>
<dbReference type="EMBL" id="QPJM01000023">
    <property type="protein sequence ID" value="RCW78610.1"/>
    <property type="molecule type" value="Genomic_DNA"/>
</dbReference>
<accession>A0A368YEF0</accession>
<protein>
    <submittedName>
        <fullName evidence="1">Uncharacterized protein</fullName>
    </submittedName>
</protein>
<evidence type="ECO:0000313" key="2">
    <source>
        <dbReference type="Proteomes" id="UP000253324"/>
    </source>
</evidence>
<proteinExistence type="predicted"/>